<dbReference type="PANTHER" id="PTHR24171:SF9">
    <property type="entry name" value="ANKYRIN REPEAT DOMAIN-CONTAINING PROTEIN 39"/>
    <property type="match status" value="1"/>
</dbReference>
<dbReference type="PANTHER" id="PTHR24171">
    <property type="entry name" value="ANKYRIN REPEAT DOMAIN-CONTAINING PROTEIN 39-RELATED"/>
    <property type="match status" value="1"/>
</dbReference>
<evidence type="ECO:0000256" key="3">
    <source>
        <dbReference type="PROSITE-ProRule" id="PRU00023"/>
    </source>
</evidence>
<protein>
    <submittedName>
        <fullName evidence="5">Uncharacterized protein</fullName>
    </submittedName>
</protein>
<evidence type="ECO:0000256" key="4">
    <source>
        <dbReference type="SAM" id="MobiDB-lite"/>
    </source>
</evidence>
<dbReference type="STRING" id="6832.A0A553NEA7"/>
<dbReference type="SMART" id="SM00248">
    <property type="entry name" value="ANK"/>
    <property type="match status" value="2"/>
</dbReference>
<evidence type="ECO:0000313" key="6">
    <source>
        <dbReference type="Proteomes" id="UP000318571"/>
    </source>
</evidence>
<reference evidence="5 6" key="1">
    <citation type="journal article" date="2018" name="Nat. Ecol. Evol.">
        <title>Genomic signatures of mitonuclear coevolution across populations of Tigriopus californicus.</title>
        <authorList>
            <person name="Barreto F.S."/>
            <person name="Watson E.T."/>
            <person name="Lima T.G."/>
            <person name="Willett C.S."/>
            <person name="Edmands S."/>
            <person name="Li W."/>
            <person name="Burton R.S."/>
        </authorList>
    </citation>
    <scope>NUCLEOTIDE SEQUENCE [LARGE SCALE GENOMIC DNA]</scope>
    <source>
        <strain evidence="5 6">San Diego</strain>
    </source>
</reference>
<feature type="compositionally biased region" description="Low complexity" evidence="4">
    <location>
        <begin position="42"/>
        <end position="63"/>
    </location>
</feature>
<comment type="caution">
    <text evidence="5">The sequence shown here is derived from an EMBL/GenBank/DDBJ whole genome shotgun (WGS) entry which is preliminary data.</text>
</comment>
<feature type="region of interest" description="Disordered" evidence="4">
    <location>
        <begin position="29"/>
        <end position="113"/>
    </location>
</feature>
<dbReference type="Pfam" id="PF12796">
    <property type="entry name" value="Ank_2"/>
    <property type="match status" value="1"/>
</dbReference>
<evidence type="ECO:0000256" key="1">
    <source>
        <dbReference type="ARBA" id="ARBA00022737"/>
    </source>
</evidence>
<evidence type="ECO:0000256" key="2">
    <source>
        <dbReference type="ARBA" id="ARBA00023043"/>
    </source>
</evidence>
<dbReference type="PROSITE" id="PS50297">
    <property type="entry name" value="ANK_REP_REGION"/>
    <property type="match status" value="2"/>
</dbReference>
<evidence type="ECO:0000313" key="5">
    <source>
        <dbReference type="EMBL" id="TRY63770.1"/>
    </source>
</evidence>
<feature type="repeat" description="ANK" evidence="3">
    <location>
        <begin position="177"/>
        <end position="209"/>
    </location>
</feature>
<keyword evidence="1" id="KW-0677">Repeat</keyword>
<accession>A0A553NEA7</accession>
<dbReference type="Proteomes" id="UP000318571">
    <property type="component" value="Chromosome 10"/>
</dbReference>
<organism evidence="5 6">
    <name type="scientific">Tigriopus californicus</name>
    <name type="common">Marine copepod</name>
    <dbReference type="NCBI Taxonomy" id="6832"/>
    <lineage>
        <taxon>Eukaryota</taxon>
        <taxon>Metazoa</taxon>
        <taxon>Ecdysozoa</taxon>
        <taxon>Arthropoda</taxon>
        <taxon>Crustacea</taxon>
        <taxon>Multicrustacea</taxon>
        <taxon>Hexanauplia</taxon>
        <taxon>Copepoda</taxon>
        <taxon>Harpacticoida</taxon>
        <taxon>Harpacticidae</taxon>
        <taxon>Tigriopus</taxon>
    </lineage>
</organism>
<keyword evidence="6" id="KW-1185">Reference proteome</keyword>
<dbReference type="InterPro" id="IPR002110">
    <property type="entry name" value="Ankyrin_rpt"/>
</dbReference>
<feature type="compositionally biased region" description="Low complexity" evidence="4">
    <location>
        <begin position="76"/>
        <end position="98"/>
    </location>
</feature>
<dbReference type="Gene3D" id="1.25.40.20">
    <property type="entry name" value="Ankyrin repeat-containing domain"/>
    <property type="match status" value="1"/>
</dbReference>
<dbReference type="InterPro" id="IPR036770">
    <property type="entry name" value="Ankyrin_rpt-contain_sf"/>
</dbReference>
<sequence>MASLQRLDDQKVQALDNLGTDLKCLEEHKPVVVQEDDEEALSPASSIGSSASASAMSMSDGSPVPSPGTLSDVDSESLTSESMSVASSVSGASSVESVSSRKRNFTQPNDNEPLQFKYARTIPNLKTTVPKATHRSEFDTQIQSRFQNAVEKGDPGEINQILQLHSHSIDLNKYNEEGRTPLQHFVMSGHLGLVKLMIQFGADSRLRTKEGWSNLHIASFAGHTHIMSYILRSGKR</sequence>
<gene>
    <name evidence="5" type="ORF">TCAL_13088</name>
</gene>
<name>A0A553NEA7_TIGCA</name>
<keyword evidence="2 3" id="KW-0040">ANK repeat</keyword>
<dbReference type="SUPFAM" id="SSF48403">
    <property type="entry name" value="Ankyrin repeat"/>
    <property type="match status" value="1"/>
</dbReference>
<dbReference type="AlphaFoldDB" id="A0A553NEA7"/>
<dbReference type="PROSITE" id="PS50088">
    <property type="entry name" value="ANK_REPEAT"/>
    <property type="match status" value="2"/>
</dbReference>
<feature type="repeat" description="ANK" evidence="3">
    <location>
        <begin position="210"/>
        <end position="236"/>
    </location>
</feature>
<dbReference type="EMBL" id="VCGU01000458">
    <property type="protein sequence ID" value="TRY63770.1"/>
    <property type="molecule type" value="Genomic_DNA"/>
</dbReference>
<proteinExistence type="predicted"/>